<dbReference type="InterPro" id="IPR012334">
    <property type="entry name" value="Pectin_lyas_fold"/>
</dbReference>
<dbReference type="Proteomes" id="UP001160483">
    <property type="component" value="Unassembled WGS sequence"/>
</dbReference>
<evidence type="ECO:0000259" key="6">
    <source>
        <dbReference type="Pfam" id="PF01095"/>
    </source>
</evidence>
<dbReference type="EMBL" id="CAKKTJ010000326">
    <property type="protein sequence ID" value="CAH0480924.1"/>
    <property type="molecule type" value="Genomic_DNA"/>
</dbReference>
<comment type="caution">
    <text evidence="7">The sequence shown here is derived from an EMBL/GenBank/DDBJ whole genome shotgun (WGS) entry which is preliminary data.</text>
</comment>
<sequence>MAQKDLAPEITKQRNFLTSTMRLKSGGGVKVYNIHVANPTGRIDELGQAIAVYVDATDHGFYGCQVIGYQDTLCAHKGFQLYSRCYISGTVDFAFGTRAKAWFESCDLESIGKGWITANGNDDSSNLSEYVFSRARVLGSSGKGSTFLGRPWFPYARVVCQNSNLSDVVNPAG</sequence>
<comment type="similarity">
    <text evidence="2">Belongs to the pectinesterase family.</text>
</comment>
<evidence type="ECO:0000313" key="8">
    <source>
        <dbReference type="Proteomes" id="UP001160483"/>
    </source>
</evidence>
<reference evidence="7" key="1">
    <citation type="submission" date="2021-11" db="EMBL/GenBank/DDBJ databases">
        <authorList>
            <person name="Islam A."/>
            <person name="Islam S."/>
            <person name="Flora M.S."/>
            <person name="Rahman M."/>
            <person name="Ziaur R.M."/>
            <person name="Epstein J.H."/>
            <person name="Hassan M."/>
            <person name="Klassen M."/>
            <person name="Woodard K."/>
            <person name="Webb A."/>
            <person name="Webby R.J."/>
            <person name="El Zowalaty M.E."/>
        </authorList>
    </citation>
    <scope>NUCLEOTIDE SEQUENCE</scope>
    <source>
        <strain evidence="7">Pbs3</strain>
    </source>
</reference>
<evidence type="ECO:0000256" key="3">
    <source>
        <dbReference type="ARBA" id="ARBA00013229"/>
    </source>
</evidence>
<proteinExistence type="inferred from homology"/>
<dbReference type="PANTHER" id="PTHR31321:SF57">
    <property type="entry name" value="PECTINESTERASE 53-RELATED"/>
    <property type="match status" value="1"/>
</dbReference>
<dbReference type="EC" id="3.1.1.11" evidence="3"/>
<evidence type="ECO:0000313" key="7">
    <source>
        <dbReference type="EMBL" id="CAH0480924.1"/>
    </source>
</evidence>
<dbReference type="PANTHER" id="PTHR31321">
    <property type="entry name" value="ACYL-COA THIOESTER HYDROLASE YBHC-RELATED"/>
    <property type="match status" value="1"/>
</dbReference>
<dbReference type="SUPFAM" id="SSF51126">
    <property type="entry name" value="Pectin lyase-like"/>
    <property type="match status" value="1"/>
</dbReference>
<dbReference type="GO" id="GO:0045490">
    <property type="term" value="P:pectin catabolic process"/>
    <property type="evidence" value="ECO:0007669"/>
    <property type="project" value="TreeGrafter"/>
</dbReference>
<name>A0AAU9L8I3_9STRA</name>
<dbReference type="InterPro" id="IPR000070">
    <property type="entry name" value="Pectinesterase_cat"/>
</dbReference>
<organism evidence="7 8">
    <name type="scientific">Peronospora belbahrii</name>
    <dbReference type="NCBI Taxonomy" id="622444"/>
    <lineage>
        <taxon>Eukaryota</taxon>
        <taxon>Sar</taxon>
        <taxon>Stramenopiles</taxon>
        <taxon>Oomycota</taxon>
        <taxon>Peronosporomycetes</taxon>
        <taxon>Peronosporales</taxon>
        <taxon>Peronosporaceae</taxon>
        <taxon>Peronospora</taxon>
    </lineage>
</organism>
<evidence type="ECO:0000256" key="2">
    <source>
        <dbReference type="ARBA" id="ARBA00008891"/>
    </source>
</evidence>
<evidence type="ECO:0000256" key="4">
    <source>
        <dbReference type="ARBA" id="ARBA00022801"/>
    </source>
</evidence>
<evidence type="ECO:0000256" key="5">
    <source>
        <dbReference type="ARBA" id="ARBA00023085"/>
    </source>
</evidence>
<dbReference type="GO" id="GO:0042545">
    <property type="term" value="P:cell wall modification"/>
    <property type="evidence" value="ECO:0007669"/>
    <property type="project" value="InterPro"/>
</dbReference>
<gene>
    <name evidence="7" type="ORF">PBS003_LOCUS7535</name>
</gene>
<dbReference type="Gene3D" id="2.160.20.10">
    <property type="entry name" value="Single-stranded right-handed beta-helix, Pectin lyase-like"/>
    <property type="match status" value="1"/>
</dbReference>
<dbReference type="AlphaFoldDB" id="A0AAU9L8I3"/>
<evidence type="ECO:0000256" key="1">
    <source>
        <dbReference type="ARBA" id="ARBA00005184"/>
    </source>
</evidence>
<accession>A0AAU9L8I3</accession>
<dbReference type="Pfam" id="PF01095">
    <property type="entry name" value="Pectinesterase"/>
    <property type="match status" value="1"/>
</dbReference>
<feature type="domain" description="Pectinesterase catalytic" evidence="6">
    <location>
        <begin position="11"/>
        <end position="173"/>
    </location>
</feature>
<comment type="pathway">
    <text evidence="1">Glycan metabolism; pectin degradation; 2-dehydro-3-deoxy-D-gluconate from pectin: step 1/5.</text>
</comment>
<keyword evidence="5" id="KW-0063">Aspartyl esterase</keyword>
<dbReference type="GO" id="GO:0030599">
    <property type="term" value="F:pectinesterase activity"/>
    <property type="evidence" value="ECO:0007669"/>
    <property type="project" value="UniProtKB-EC"/>
</dbReference>
<keyword evidence="4" id="KW-0378">Hydrolase</keyword>
<protein>
    <recommendedName>
        <fullName evidence="3">pectinesterase</fullName>
        <ecNumber evidence="3">3.1.1.11</ecNumber>
    </recommendedName>
</protein>
<dbReference type="InterPro" id="IPR011050">
    <property type="entry name" value="Pectin_lyase_fold/virulence"/>
</dbReference>